<evidence type="ECO:0000256" key="9">
    <source>
        <dbReference type="ARBA" id="ARBA00023015"/>
    </source>
</evidence>
<evidence type="ECO:0000313" key="16">
    <source>
        <dbReference type="Proteomes" id="UP001210925"/>
    </source>
</evidence>
<dbReference type="GO" id="GO:0070611">
    <property type="term" value="F:histone H3R2 methyltransferase activity"/>
    <property type="evidence" value="ECO:0007669"/>
    <property type="project" value="TreeGrafter"/>
</dbReference>
<dbReference type="InterPro" id="IPR055135">
    <property type="entry name" value="PRMT_dom"/>
</dbReference>
<gene>
    <name evidence="15" type="ORF">HK103_004892</name>
</gene>
<evidence type="ECO:0000256" key="2">
    <source>
        <dbReference type="ARBA" id="ARBA00004496"/>
    </source>
</evidence>
<keyword evidence="10" id="KW-0804">Transcription</keyword>
<dbReference type="InterPro" id="IPR025799">
    <property type="entry name" value="Arg_MeTrfase"/>
</dbReference>
<evidence type="ECO:0000313" key="15">
    <source>
        <dbReference type="EMBL" id="KAJ3257194.1"/>
    </source>
</evidence>
<keyword evidence="11" id="KW-0539">Nucleus</keyword>
<dbReference type="InterPro" id="IPR029063">
    <property type="entry name" value="SAM-dependent_MTases_sf"/>
</dbReference>
<evidence type="ECO:0000259" key="14">
    <source>
        <dbReference type="Pfam" id="PF22528"/>
    </source>
</evidence>
<dbReference type="EMBL" id="JADGKB010000041">
    <property type="protein sequence ID" value="KAJ3257194.1"/>
    <property type="molecule type" value="Genomic_DNA"/>
</dbReference>
<dbReference type="SUPFAM" id="SSF53335">
    <property type="entry name" value="S-adenosyl-L-methionine-dependent methyltransferases"/>
    <property type="match status" value="1"/>
</dbReference>
<protein>
    <recommendedName>
        <fullName evidence="3">type I protein arginine methyltransferase</fullName>
        <ecNumber evidence="3">2.1.1.319</ecNumber>
    </recommendedName>
</protein>
<keyword evidence="6 13" id="KW-0808">Transferase</keyword>
<dbReference type="Pfam" id="PF22528">
    <property type="entry name" value="PRMT_C"/>
    <property type="match status" value="1"/>
</dbReference>
<evidence type="ECO:0000256" key="3">
    <source>
        <dbReference type="ARBA" id="ARBA00011925"/>
    </source>
</evidence>
<feature type="domain" description="Protein arginine N-methyltransferase" evidence="14">
    <location>
        <begin position="172"/>
        <end position="327"/>
    </location>
</feature>
<proteinExistence type="predicted"/>
<evidence type="ECO:0000256" key="6">
    <source>
        <dbReference type="ARBA" id="ARBA00022679"/>
    </source>
</evidence>
<comment type="subcellular location">
    <subcellularLocation>
        <location evidence="2">Cytoplasm</location>
    </subcellularLocation>
    <subcellularLocation>
        <location evidence="1">Nucleus</location>
    </subcellularLocation>
</comment>
<evidence type="ECO:0000256" key="12">
    <source>
        <dbReference type="ARBA" id="ARBA00049086"/>
    </source>
</evidence>
<dbReference type="GO" id="GO:0032259">
    <property type="term" value="P:methylation"/>
    <property type="evidence" value="ECO:0007669"/>
    <property type="project" value="UniProtKB-KW"/>
</dbReference>
<keyword evidence="9" id="KW-0805">Transcription regulation</keyword>
<keyword evidence="5 13" id="KW-0489">Methyltransferase</keyword>
<name>A0AAD5Y5L8_9FUNG</name>
<dbReference type="FunFam" id="3.40.50.150:FF:000327">
    <property type="entry name" value="Unplaced genomic scaffold supercont2.6, whole genome shotgun sequence"/>
    <property type="match status" value="1"/>
</dbReference>
<keyword evidence="7 13" id="KW-0949">S-adenosyl-L-methionine</keyword>
<dbReference type="Gene3D" id="2.70.160.11">
    <property type="entry name" value="Hnrnp arginine n-methyltransferase1"/>
    <property type="match status" value="1"/>
</dbReference>
<evidence type="ECO:0000256" key="4">
    <source>
        <dbReference type="ARBA" id="ARBA00022490"/>
    </source>
</evidence>
<keyword evidence="4" id="KW-0963">Cytoplasm</keyword>
<dbReference type="GO" id="GO:0005737">
    <property type="term" value="C:cytoplasm"/>
    <property type="evidence" value="ECO:0007669"/>
    <property type="project" value="UniProtKB-SubCell"/>
</dbReference>
<organism evidence="15 16">
    <name type="scientific">Boothiomyces macroporosus</name>
    <dbReference type="NCBI Taxonomy" id="261099"/>
    <lineage>
        <taxon>Eukaryota</taxon>
        <taxon>Fungi</taxon>
        <taxon>Fungi incertae sedis</taxon>
        <taxon>Chytridiomycota</taxon>
        <taxon>Chytridiomycota incertae sedis</taxon>
        <taxon>Chytridiomycetes</taxon>
        <taxon>Rhizophydiales</taxon>
        <taxon>Terramycetaceae</taxon>
        <taxon>Boothiomyces</taxon>
    </lineage>
</organism>
<evidence type="ECO:0000256" key="5">
    <source>
        <dbReference type="ARBA" id="ARBA00022603"/>
    </source>
</evidence>
<dbReference type="CDD" id="cd02440">
    <property type="entry name" value="AdoMet_MTases"/>
    <property type="match status" value="1"/>
</dbReference>
<comment type="caution">
    <text evidence="15">The sequence shown here is derived from an EMBL/GenBank/DDBJ whole genome shotgun (WGS) entry which is preliminary data.</text>
</comment>
<dbReference type="GO" id="GO:0005634">
    <property type="term" value="C:nucleus"/>
    <property type="evidence" value="ECO:0007669"/>
    <property type="project" value="UniProtKB-SubCell"/>
</dbReference>
<comment type="catalytic activity">
    <reaction evidence="12">
        <text>L-arginyl-[protein] + 2 S-adenosyl-L-methionine = N(omega),N(omega)-dimethyl-L-arginyl-[protein] + 2 S-adenosyl-L-homocysteine + 2 H(+)</text>
        <dbReference type="Rhea" id="RHEA:48096"/>
        <dbReference type="Rhea" id="RHEA-COMP:10532"/>
        <dbReference type="Rhea" id="RHEA-COMP:11991"/>
        <dbReference type="ChEBI" id="CHEBI:15378"/>
        <dbReference type="ChEBI" id="CHEBI:29965"/>
        <dbReference type="ChEBI" id="CHEBI:57856"/>
        <dbReference type="ChEBI" id="CHEBI:59789"/>
        <dbReference type="ChEBI" id="CHEBI:61897"/>
        <dbReference type="EC" id="2.1.1.319"/>
    </reaction>
</comment>
<dbReference type="GO" id="GO:0035242">
    <property type="term" value="F:protein-arginine omega-N asymmetric methyltransferase activity"/>
    <property type="evidence" value="ECO:0007669"/>
    <property type="project" value="UniProtKB-EC"/>
</dbReference>
<dbReference type="EC" id="2.1.1.319" evidence="3"/>
<dbReference type="PANTHER" id="PTHR11006">
    <property type="entry name" value="PROTEIN ARGININE N-METHYLTRANSFERASE"/>
    <property type="match status" value="1"/>
</dbReference>
<evidence type="ECO:0000256" key="13">
    <source>
        <dbReference type="PROSITE-ProRule" id="PRU01015"/>
    </source>
</evidence>
<dbReference type="Gene3D" id="3.40.50.150">
    <property type="entry name" value="Vaccinia Virus protein VP39"/>
    <property type="match status" value="1"/>
</dbReference>
<dbReference type="Pfam" id="PF06325">
    <property type="entry name" value="PrmA"/>
    <property type="match status" value="1"/>
</dbReference>
<evidence type="ECO:0000256" key="7">
    <source>
        <dbReference type="ARBA" id="ARBA00022691"/>
    </source>
</evidence>
<evidence type="ECO:0000256" key="8">
    <source>
        <dbReference type="ARBA" id="ARBA00022853"/>
    </source>
</evidence>
<evidence type="ECO:0000256" key="11">
    <source>
        <dbReference type="ARBA" id="ARBA00023242"/>
    </source>
</evidence>
<accession>A0AAD5Y5L8</accession>
<dbReference type="PROSITE" id="PS51678">
    <property type="entry name" value="SAM_MT_PRMT"/>
    <property type="match status" value="1"/>
</dbReference>
<keyword evidence="8" id="KW-0156">Chromatin regulator</keyword>
<sequence length="404" mass="45697">MDDTPMERQQSKKSAQNDERDPTYFSYYAQFVHQQNMLNDSIRTSLYQTAILSNSSSLFMGKTVMDLGAGSGILSYFAVKAGAEQVYAIEASGMADKIQKIMDHVGVTNDWLKGKLTVIKSKIEDVERLPKVDTLISEPIGVLLVHERMIESYIVARDRFLKPGGAMVPSMGTIYVAPFSDANLWSQTMAKVRFWEQQDFYGIDFSPLAKDAKDEVFGQPIVGGFDARILLSPAHAHAVDFRTVTKEEIQDIIIPFTWVAQYTGLIHGIGAWFDINLGGYILSTAPHAEKTHWHQVRMMLKEPLAVNAFETIRGWIRMVANPMRSYDIKAEIVTGNTILSDPKRDIEYFNRNQTNNFSKRTGEWALHEQTYYFDQPPPEHVAKPEYAGLYQPDSGNSQLDALFE</sequence>
<evidence type="ECO:0000256" key="10">
    <source>
        <dbReference type="ARBA" id="ARBA00023163"/>
    </source>
</evidence>
<dbReference type="Proteomes" id="UP001210925">
    <property type="component" value="Unassembled WGS sequence"/>
</dbReference>
<evidence type="ECO:0000256" key="1">
    <source>
        <dbReference type="ARBA" id="ARBA00004123"/>
    </source>
</evidence>
<dbReference type="AlphaFoldDB" id="A0AAD5Y5L8"/>
<dbReference type="PANTHER" id="PTHR11006:SF10">
    <property type="entry name" value="HISTONE-ARGININE METHYLTRANSFERASE CARMER-RELATED"/>
    <property type="match status" value="1"/>
</dbReference>
<reference evidence="15" key="1">
    <citation type="submission" date="2020-05" db="EMBL/GenBank/DDBJ databases">
        <title>Phylogenomic resolution of chytrid fungi.</title>
        <authorList>
            <person name="Stajich J.E."/>
            <person name="Amses K."/>
            <person name="Simmons R."/>
            <person name="Seto K."/>
            <person name="Myers J."/>
            <person name="Bonds A."/>
            <person name="Quandt C.A."/>
            <person name="Barry K."/>
            <person name="Liu P."/>
            <person name="Grigoriev I."/>
            <person name="Longcore J.E."/>
            <person name="James T.Y."/>
        </authorList>
    </citation>
    <scope>NUCLEOTIDE SEQUENCE</scope>
    <source>
        <strain evidence="15">PLAUS21</strain>
    </source>
</reference>
<keyword evidence="16" id="KW-1185">Reference proteome</keyword>